<protein>
    <recommendedName>
        <fullName evidence="3">Mariner Mos1 transposase</fullName>
    </recommendedName>
</protein>
<dbReference type="PANTHER" id="PTHR46060">
    <property type="entry name" value="MARINER MOS1 TRANSPOSASE-LIKE PROTEIN"/>
    <property type="match status" value="1"/>
</dbReference>
<evidence type="ECO:0008006" key="3">
    <source>
        <dbReference type="Google" id="ProtNLM"/>
    </source>
</evidence>
<reference evidence="1" key="1">
    <citation type="submission" date="2022-03" db="EMBL/GenBank/DDBJ databases">
        <authorList>
            <person name="Tunstrom K."/>
        </authorList>
    </citation>
    <scope>NUCLEOTIDE SEQUENCE</scope>
</reference>
<gene>
    <name evidence="1" type="ORF">EEDITHA_LOCUS19509</name>
</gene>
<dbReference type="AlphaFoldDB" id="A0AAU9V651"/>
<dbReference type="EMBL" id="CAKOGL010000028">
    <property type="protein sequence ID" value="CAH2105219.1"/>
    <property type="molecule type" value="Genomic_DNA"/>
</dbReference>
<dbReference type="InterPro" id="IPR052709">
    <property type="entry name" value="Transposase-MT_Hybrid"/>
</dbReference>
<dbReference type="GO" id="GO:0003676">
    <property type="term" value="F:nucleic acid binding"/>
    <property type="evidence" value="ECO:0007669"/>
    <property type="project" value="InterPro"/>
</dbReference>
<evidence type="ECO:0000313" key="1">
    <source>
        <dbReference type="EMBL" id="CAH2105219.1"/>
    </source>
</evidence>
<accession>A0AAU9V651</accession>
<evidence type="ECO:0000313" key="2">
    <source>
        <dbReference type="Proteomes" id="UP001153954"/>
    </source>
</evidence>
<name>A0AAU9V651_EUPED</name>
<dbReference type="InterPro" id="IPR036397">
    <property type="entry name" value="RNaseH_sf"/>
</dbReference>
<dbReference type="PANTHER" id="PTHR46060:SF3">
    <property type="entry name" value="PROTEIN GVQW3"/>
    <property type="match status" value="1"/>
</dbReference>
<dbReference type="Proteomes" id="UP001153954">
    <property type="component" value="Unassembled WGS sequence"/>
</dbReference>
<sequence length="118" mass="14172">MLERNAAVNKELYIAQLHRVKEAIRLTDSKSSKKVLQHPTYTQGLAATDYHLFRFLSKHMRSVSFDREEDLKNWLNYFFDTRPGDFWQNGIEILVERWEEFVNSNGECVIDLIYCYRY</sequence>
<dbReference type="Gene3D" id="3.30.420.10">
    <property type="entry name" value="Ribonuclease H-like superfamily/Ribonuclease H"/>
    <property type="match status" value="1"/>
</dbReference>
<comment type="caution">
    <text evidence="1">The sequence shown here is derived from an EMBL/GenBank/DDBJ whole genome shotgun (WGS) entry which is preliminary data.</text>
</comment>
<proteinExistence type="predicted"/>
<keyword evidence="2" id="KW-1185">Reference proteome</keyword>
<organism evidence="1 2">
    <name type="scientific">Euphydryas editha</name>
    <name type="common">Edith's checkerspot</name>
    <dbReference type="NCBI Taxonomy" id="104508"/>
    <lineage>
        <taxon>Eukaryota</taxon>
        <taxon>Metazoa</taxon>
        <taxon>Ecdysozoa</taxon>
        <taxon>Arthropoda</taxon>
        <taxon>Hexapoda</taxon>
        <taxon>Insecta</taxon>
        <taxon>Pterygota</taxon>
        <taxon>Neoptera</taxon>
        <taxon>Endopterygota</taxon>
        <taxon>Lepidoptera</taxon>
        <taxon>Glossata</taxon>
        <taxon>Ditrysia</taxon>
        <taxon>Papilionoidea</taxon>
        <taxon>Nymphalidae</taxon>
        <taxon>Nymphalinae</taxon>
        <taxon>Euphydryas</taxon>
    </lineage>
</organism>